<sequence length="368" mass="40163">MWACYAYGGIYSPFLPWVLIIPLLSFLYLPTTGLIRNVLFIQIFGSVGIFSLLVVTGAPFPSIDLKEFQLLGLVSITSASIYVAMMALYFANVYYANVLREQNAFERELGSLDVLADNLRNLTQAAEQATAAKADFVASMSHELRTPLNAVIGYSQLLLEDAEDEGDEETARDLEHIYGAGTHLLRLVDDILDFSKIEAGKMTTHVSTGQLGESMDGVAAEIRDSLTLRNHSLICETSDGATPLNLDWHALKKATSHLIEGIATSGNGGVIRIHSTLLSGKYLRLNILDPNVRTAKVDSEKLFDIFSDESDTSATKYGGAGISMALSLKFVQMMGGDISANVDRNGRREFTILIPITLETKNKPQMAA</sequence>
<feature type="transmembrane region" description="Helical" evidence="6">
    <location>
        <begin position="6"/>
        <end position="29"/>
    </location>
</feature>
<dbReference type="SUPFAM" id="SSF47384">
    <property type="entry name" value="Homodimeric domain of signal transducing histidine kinase"/>
    <property type="match status" value="1"/>
</dbReference>
<name>V4PLK3_9CAUL</name>
<keyword evidence="9" id="KW-1185">Reference proteome</keyword>
<dbReference type="SMART" id="SM00388">
    <property type="entry name" value="HisKA"/>
    <property type="match status" value="1"/>
</dbReference>
<dbReference type="Gene3D" id="1.10.287.130">
    <property type="match status" value="1"/>
</dbReference>
<evidence type="ECO:0000259" key="7">
    <source>
        <dbReference type="PROSITE" id="PS50109"/>
    </source>
</evidence>
<dbReference type="SUPFAM" id="SSF55874">
    <property type="entry name" value="ATPase domain of HSP90 chaperone/DNA topoisomerase II/histidine kinase"/>
    <property type="match status" value="1"/>
</dbReference>
<protein>
    <recommendedName>
        <fullName evidence="2">histidine kinase</fullName>
        <ecNumber evidence="2">2.7.13.3</ecNumber>
    </recommendedName>
</protein>
<dbReference type="PANTHER" id="PTHR43711">
    <property type="entry name" value="TWO-COMPONENT HISTIDINE KINASE"/>
    <property type="match status" value="1"/>
</dbReference>
<dbReference type="PATRIC" id="fig|1121022.4.peg.3354"/>
<evidence type="ECO:0000256" key="4">
    <source>
        <dbReference type="ARBA" id="ARBA00022777"/>
    </source>
</evidence>
<dbReference type="Pfam" id="PF00512">
    <property type="entry name" value="HisKA"/>
    <property type="match status" value="1"/>
</dbReference>
<evidence type="ECO:0000256" key="5">
    <source>
        <dbReference type="ARBA" id="ARBA00023012"/>
    </source>
</evidence>
<dbReference type="PANTHER" id="PTHR43711:SF26">
    <property type="entry name" value="SENSOR HISTIDINE KINASE RCSC"/>
    <property type="match status" value="1"/>
</dbReference>
<feature type="transmembrane region" description="Helical" evidence="6">
    <location>
        <begin position="70"/>
        <end position="91"/>
    </location>
</feature>
<dbReference type="Pfam" id="PF02518">
    <property type="entry name" value="HATPase_c"/>
    <property type="match status" value="1"/>
</dbReference>
<keyword evidence="3" id="KW-0808">Transferase</keyword>
<keyword evidence="5" id="KW-0902">Two-component regulatory system</keyword>
<dbReference type="InterPro" id="IPR003661">
    <property type="entry name" value="HisK_dim/P_dom"/>
</dbReference>
<dbReference type="GO" id="GO:0000155">
    <property type="term" value="F:phosphorelay sensor kinase activity"/>
    <property type="evidence" value="ECO:0007669"/>
    <property type="project" value="InterPro"/>
</dbReference>
<dbReference type="InterPro" id="IPR003594">
    <property type="entry name" value="HATPase_dom"/>
</dbReference>
<feature type="transmembrane region" description="Helical" evidence="6">
    <location>
        <begin position="38"/>
        <end position="58"/>
    </location>
</feature>
<evidence type="ECO:0000256" key="2">
    <source>
        <dbReference type="ARBA" id="ARBA00012438"/>
    </source>
</evidence>
<proteinExistence type="predicted"/>
<dbReference type="Gene3D" id="3.30.565.10">
    <property type="entry name" value="Histidine kinase-like ATPase, C-terminal domain"/>
    <property type="match status" value="1"/>
</dbReference>
<dbReference type="InterPro" id="IPR005467">
    <property type="entry name" value="His_kinase_dom"/>
</dbReference>
<keyword evidence="6" id="KW-0472">Membrane</keyword>
<organism evidence="8 9">
    <name type="scientific">Asticcacaulis benevestitus DSM 16100 = ATCC BAA-896</name>
    <dbReference type="NCBI Taxonomy" id="1121022"/>
    <lineage>
        <taxon>Bacteria</taxon>
        <taxon>Pseudomonadati</taxon>
        <taxon>Pseudomonadota</taxon>
        <taxon>Alphaproteobacteria</taxon>
        <taxon>Caulobacterales</taxon>
        <taxon>Caulobacteraceae</taxon>
        <taxon>Asticcacaulis</taxon>
    </lineage>
</organism>
<dbReference type="EC" id="2.7.13.3" evidence="2"/>
<keyword evidence="6" id="KW-1133">Transmembrane helix</keyword>
<dbReference type="InterPro" id="IPR050736">
    <property type="entry name" value="Sensor_HK_Regulatory"/>
</dbReference>
<dbReference type="STRING" id="1121022.GCA_000376105_03570"/>
<evidence type="ECO:0000313" key="8">
    <source>
        <dbReference type="EMBL" id="ESQ88129.1"/>
    </source>
</evidence>
<reference evidence="8 9" key="1">
    <citation type="journal article" date="2014" name="Nature">
        <title>Sequential evolution of bacterial morphology by co-option of a developmental regulator.</title>
        <authorList>
            <person name="Jiang C."/>
            <person name="Brown P.J."/>
            <person name="Ducret A."/>
            <person name="Brun Y.V."/>
        </authorList>
    </citation>
    <scope>NUCLEOTIDE SEQUENCE [LARGE SCALE GENOMIC DNA]</scope>
    <source>
        <strain evidence="8 9">DSM 16100</strain>
    </source>
</reference>
<dbReference type="InterPro" id="IPR036890">
    <property type="entry name" value="HATPase_C_sf"/>
</dbReference>
<dbReference type="PROSITE" id="PS50109">
    <property type="entry name" value="HIS_KIN"/>
    <property type="match status" value="1"/>
</dbReference>
<comment type="caution">
    <text evidence="8">The sequence shown here is derived from an EMBL/GenBank/DDBJ whole genome shotgun (WGS) entry which is preliminary data.</text>
</comment>
<gene>
    <name evidence="8" type="ORF">ABENE_16500</name>
</gene>
<dbReference type="AlphaFoldDB" id="V4PLK3"/>
<accession>V4PLK3</accession>
<dbReference type="Proteomes" id="UP000017837">
    <property type="component" value="Unassembled WGS sequence"/>
</dbReference>
<keyword evidence="4" id="KW-0418">Kinase</keyword>
<evidence type="ECO:0000256" key="3">
    <source>
        <dbReference type="ARBA" id="ARBA00022679"/>
    </source>
</evidence>
<comment type="catalytic activity">
    <reaction evidence="1">
        <text>ATP + protein L-histidine = ADP + protein N-phospho-L-histidine.</text>
        <dbReference type="EC" id="2.7.13.3"/>
    </reaction>
</comment>
<dbReference type="eggNOG" id="COG2205">
    <property type="taxonomic scope" value="Bacteria"/>
</dbReference>
<dbReference type="InterPro" id="IPR036097">
    <property type="entry name" value="HisK_dim/P_sf"/>
</dbReference>
<evidence type="ECO:0000256" key="6">
    <source>
        <dbReference type="SAM" id="Phobius"/>
    </source>
</evidence>
<dbReference type="EMBL" id="AWGB01000039">
    <property type="protein sequence ID" value="ESQ88129.1"/>
    <property type="molecule type" value="Genomic_DNA"/>
</dbReference>
<dbReference type="CDD" id="cd00082">
    <property type="entry name" value="HisKA"/>
    <property type="match status" value="1"/>
</dbReference>
<feature type="domain" description="Histidine kinase" evidence="7">
    <location>
        <begin position="139"/>
        <end position="358"/>
    </location>
</feature>
<evidence type="ECO:0000256" key="1">
    <source>
        <dbReference type="ARBA" id="ARBA00000085"/>
    </source>
</evidence>
<keyword evidence="6" id="KW-0812">Transmembrane</keyword>
<evidence type="ECO:0000313" key="9">
    <source>
        <dbReference type="Proteomes" id="UP000017837"/>
    </source>
</evidence>